<evidence type="ECO:0000256" key="1">
    <source>
        <dbReference type="SAM" id="Phobius"/>
    </source>
</evidence>
<dbReference type="Pfam" id="PF00561">
    <property type="entry name" value="Abhydrolase_1"/>
    <property type="match status" value="1"/>
</dbReference>
<dbReference type="RefSeq" id="WP_209859570.1">
    <property type="nucleotide sequence ID" value="NZ_JAGGLD010000001.1"/>
</dbReference>
<dbReference type="InterPro" id="IPR029058">
    <property type="entry name" value="AB_hydrolase_fold"/>
</dbReference>
<dbReference type="SUPFAM" id="SSF53474">
    <property type="entry name" value="alpha/beta-Hydrolases"/>
    <property type="match status" value="1"/>
</dbReference>
<dbReference type="EMBL" id="JAGGLD010000001">
    <property type="protein sequence ID" value="MBP1999920.1"/>
    <property type="molecule type" value="Genomic_DNA"/>
</dbReference>
<comment type="caution">
    <text evidence="3">The sequence shown here is derived from an EMBL/GenBank/DDBJ whole genome shotgun (WGS) entry which is preliminary data.</text>
</comment>
<keyword evidence="4" id="KW-1185">Reference proteome</keyword>
<keyword evidence="1" id="KW-0812">Transmembrane</keyword>
<feature type="domain" description="AB hydrolase-1" evidence="2">
    <location>
        <begin position="77"/>
        <end position="193"/>
    </location>
</feature>
<name>A0ABS4JE10_9BACL</name>
<evidence type="ECO:0000313" key="3">
    <source>
        <dbReference type="EMBL" id="MBP1999920.1"/>
    </source>
</evidence>
<dbReference type="InterPro" id="IPR000073">
    <property type="entry name" value="AB_hydrolase_1"/>
</dbReference>
<protein>
    <submittedName>
        <fullName evidence="3">Pimeloyl-ACP methyl ester carboxylesterase</fullName>
    </submittedName>
</protein>
<evidence type="ECO:0000259" key="2">
    <source>
        <dbReference type="Pfam" id="PF00561"/>
    </source>
</evidence>
<proteinExistence type="predicted"/>
<gene>
    <name evidence="3" type="ORF">J2Z69_000939</name>
</gene>
<keyword evidence="1" id="KW-0472">Membrane</keyword>
<dbReference type="PANTHER" id="PTHR43798:SF33">
    <property type="entry name" value="HYDROLASE, PUTATIVE (AFU_ORTHOLOGUE AFUA_2G14860)-RELATED"/>
    <property type="match status" value="1"/>
</dbReference>
<dbReference type="InterPro" id="IPR050266">
    <property type="entry name" value="AB_hydrolase_sf"/>
</dbReference>
<reference evidence="3 4" key="1">
    <citation type="submission" date="2021-03" db="EMBL/GenBank/DDBJ databases">
        <title>Genomic Encyclopedia of Type Strains, Phase IV (KMG-IV): sequencing the most valuable type-strain genomes for metagenomic binning, comparative biology and taxonomic classification.</title>
        <authorList>
            <person name="Goeker M."/>
        </authorList>
    </citation>
    <scope>NUCLEOTIDE SEQUENCE [LARGE SCALE GENOMIC DNA]</scope>
    <source>
        <strain evidence="3 4">DSM 26806</strain>
    </source>
</reference>
<dbReference type="PANTHER" id="PTHR43798">
    <property type="entry name" value="MONOACYLGLYCEROL LIPASE"/>
    <property type="match status" value="1"/>
</dbReference>
<dbReference type="Gene3D" id="3.40.50.1820">
    <property type="entry name" value="alpha/beta hydrolase"/>
    <property type="match status" value="1"/>
</dbReference>
<sequence>MNTKEESPIKRKHTWFKLLAKGMGAVAVAILLFLVIVFIVNGVCNQLEQRKIETYGQLVPVDGKHMNVLIEGQGKETIVLLPGYGTAAPALDFKPLIEELSPNYKVIVIEPFGYGLSDGTEKERTTENITHEIHEALQRLNIDRYILMGHSIAGIYGLDYVNTYRSEVSAFVGIDSSVPQQEGMDTEFPIRTFKFLRASGLARLVVKLSPDPYVNTTFDEQTKKQMNMLLLKNMNNSTLLNEMEHFYTNFTSAQKETFPTTLPVLLFVGLKDTSVKDWVPLHEEQAKQSHDGKVITLDASHYIHHTKSKDMVQQLTLFMDNLKLHP</sequence>
<dbReference type="Proteomes" id="UP001519288">
    <property type="component" value="Unassembled WGS sequence"/>
</dbReference>
<organism evidence="3 4">
    <name type="scientific">Paenibacillus shirakamiensis</name>
    <dbReference type="NCBI Taxonomy" id="1265935"/>
    <lineage>
        <taxon>Bacteria</taxon>
        <taxon>Bacillati</taxon>
        <taxon>Bacillota</taxon>
        <taxon>Bacilli</taxon>
        <taxon>Bacillales</taxon>
        <taxon>Paenibacillaceae</taxon>
        <taxon>Paenibacillus</taxon>
    </lineage>
</organism>
<evidence type="ECO:0000313" key="4">
    <source>
        <dbReference type="Proteomes" id="UP001519288"/>
    </source>
</evidence>
<feature type="transmembrane region" description="Helical" evidence="1">
    <location>
        <begin position="18"/>
        <end position="40"/>
    </location>
</feature>
<accession>A0ABS4JE10</accession>
<keyword evidence="1" id="KW-1133">Transmembrane helix</keyword>